<dbReference type="GO" id="GO:0016746">
    <property type="term" value="F:acyltransferase activity"/>
    <property type="evidence" value="ECO:0007669"/>
    <property type="project" value="UniProtKB-KW"/>
</dbReference>
<evidence type="ECO:0000313" key="8">
    <source>
        <dbReference type="EMBL" id="GIF78250.1"/>
    </source>
</evidence>
<evidence type="ECO:0000256" key="3">
    <source>
        <dbReference type="ARBA" id="ARBA00022679"/>
    </source>
</evidence>
<evidence type="ECO:0000256" key="6">
    <source>
        <dbReference type="SAM" id="Phobius"/>
    </source>
</evidence>
<evidence type="ECO:0000256" key="4">
    <source>
        <dbReference type="ARBA" id="ARBA00023098"/>
    </source>
</evidence>
<evidence type="ECO:0000256" key="1">
    <source>
        <dbReference type="ARBA" id="ARBA00005189"/>
    </source>
</evidence>
<evidence type="ECO:0000256" key="5">
    <source>
        <dbReference type="ARBA" id="ARBA00023315"/>
    </source>
</evidence>
<proteinExistence type="predicted"/>
<gene>
    <name evidence="8" type="primary">plsC_4</name>
    <name evidence="8" type="ORF">Asi02nite_77680</name>
</gene>
<feature type="domain" description="Phospholipid/glycerol acyltransferase" evidence="7">
    <location>
        <begin position="88"/>
        <end position="200"/>
    </location>
</feature>
<reference evidence="8 9" key="1">
    <citation type="submission" date="2021-01" db="EMBL/GenBank/DDBJ databases">
        <title>Whole genome shotgun sequence of Asanoa siamensis NBRC 107932.</title>
        <authorList>
            <person name="Komaki H."/>
            <person name="Tamura T."/>
        </authorList>
    </citation>
    <scope>NUCLEOTIDE SEQUENCE [LARGE SCALE GENOMIC DNA]</scope>
    <source>
        <strain evidence="8 9">NBRC 107932</strain>
    </source>
</reference>
<evidence type="ECO:0000259" key="7">
    <source>
        <dbReference type="SMART" id="SM00563"/>
    </source>
</evidence>
<accession>A0ABQ4D424</accession>
<keyword evidence="6" id="KW-1133">Transmembrane helix</keyword>
<keyword evidence="2" id="KW-0444">Lipid biosynthesis</keyword>
<dbReference type="RefSeq" id="WP_203719080.1">
    <property type="nucleotide sequence ID" value="NZ_BONE01000127.1"/>
</dbReference>
<organism evidence="8 9">
    <name type="scientific">Asanoa siamensis</name>
    <dbReference type="NCBI Taxonomy" id="926357"/>
    <lineage>
        <taxon>Bacteria</taxon>
        <taxon>Bacillati</taxon>
        <taxon>Actinomycetota</taxon>
        <taxon>Actinomycetes</taxon>
        <taxon>Micromonosporales</taxon>
        <taxon>Micromonosporaceae</taxon>
        <taxon>Asanoa</taxon>
    </lineage>
</organism>
<dbReference type="PANTHER" id="PTHR10434">
    <property type="entry name" value="1-ACYL-SN-GLYCEROL-3-PHOSPHATE ACYLTRANSFERASE"/>
    <property type="match status" value="1"/>
</dbReference>
<dbReference type="PANTHER" id="PTHR10434:SF64">
    <property type="entry name" value="1-ACYL-SN-GLYCEROL-3-PHOSPHATE ACYLTRANSFERASE-RELATED"/>
    <property type="match status" value="1"/>
</dbReference>
<evidence type="ECO:0000256" key="2">
    <source>
        <dbReference type="ARBA" id="ARBA00022516"/>
    </source>
</evidence>
<dbReference type="SMART" id="SM00563">
    <property type="entry name" value="PlsC"/>
    <property type="match status" value="1"/>
</dbReference>
<protein>
    <submittedName>
        <fullName evidence="8">1-acyl-sn-glycerol-3-phosphate acyltransferase</fullName>
    </submittedName>
</protein>
<dbReference type="InterPro" id="IPR002123">
    <property type="entry name" value="Plipid/glycerol_acylTrfase"/>
</dbReference>
<dbReference type="SUPFAM" id="SSF69593">
    <property type="entry name" value="Glycerol-3-phosphate (1)-acyltransferase"/>
    <property type="match status" value="1"/>
</dbReference>
<dbReference type="EMBL" id="BONE01000127">
    <property type="protein sequence ID" value="GIF78250.1"/>
    <property type="molecule type" value="Genomic_DNA"/>
</dbReference>
<keyword evidence="6" id="KW-0812">Transmembrane</keyword>
<sequence length="284" mass="29794">MSLWRPQNDCGNDCLLTGEEPRVAPKALQALRFVRLLGAVFVGALLVPILPLLTRKGLDRAGRFWGRLTLAALGMKLRLRGRPPRGKALVVANHVSWLDIVTLLAVAPGRMLAKVEVKRWPLFGALAASGGTIFIDRARPRTLPDTVADVAATLRAGGVVTVFPEGTTGCGASVGTFRPAMFQAAIDAGATVVPVTLRYGGPAASFIGDETLWASVRRVLALPKPVASVAVAPALHPEPQASRRALARVAQAAVGTPVFVPVPAVDLDIDLDETVVPVPLALAA</sequence>
<keyword evidence="6" id="KW-0472">Membrane</keyword>
<keyword evidence="4" id="KW-0443">Lipid metabolism</keyword>
<comment type="caution">
    <text evidence="8">The sequence shown here is derived from an EMBL/GenBank/DDBJ whole genome shotgun (WGS) entry which is preliminary data.</text>
</comment>
<keyword evidence="5 8" id="KW-0012">Acyltransferase</keyword>
<feature type="transmembrane region" description="Helical" evidence="6">
    <location>
        <begin position="33"/>
        <end position="53"/>
    </location>
</feature>
<keyword evidence="3" id="KW-0808">Transferase</keyword>
<evidence type="ECO:0000313" key="9">
    <source>
        <dbReference type="Proteomes" id="UP000604117"/>
    </source>
</evidence>
<dbReference type="CDD" id="cd07989">
    <property type="entry name" value="LPLAT_AGPAT-like"/>
    <property type="match status" value="1"/>
</dbReference>
<dbReference type="Pfam" id="PF01553">
    <property type="entry name" value="Acyltransferase"/>
    <property type="match status" value="1"/>
</dbReference>
<comment type="pathway">
    <text evidence="1">Lipid metabolism.</text>
</comment>
<name>A0ABQ4D424_9ACTN</name>
<keyword evidence="9" id="KW-1185">Reference proteome</keyword>
<dbReference type="Proteomes" id="UP000604117">
    <property type="component" value="Unassembled WGS sequence"/>
</dbReference>